<feature type="signal peptide" evidence="2">
    <location>
        <begin position="1"/>
        <end position="21"/>
    </location>
</feature>
<dbReference type="Gene3D" id="1.25.40.10">
    <property type="entry name" value="Tetratricopeptide repeat domain"/>
    <property type="match status" value="1"/>
</dbReference>
<dbReference type="STRING" id="634430.SAMN04488241_102368"/>
<keyword evidence="4" id="KW-1185">Reference proteome</keyword>
<evidence type="ECO:0000313" key="4">
    <source>
        <dbReference type="Proteomes" id="UP000199586"/>
    </source>
</evidence>
<sequence length="522" mass="56384">MRVGGWLGGLLLTTVAAPVAAEPDDPLQMTVDPADRAVMAEAASAVAGNPPDLARLDAVLAKLPRPTPLRGMVQAARAAVFASKDRVGDAVTAVEEAMRLLPDDPRPKLLAVHILTFAGSPQRAADLWMQASRESPERARLSHHYVMSALTGRLLDLGDRERAERINARLGEIGFATSLAPERSSAALARTYGEVRAKRDDLAIQSVTAIGDPDDLLTLYVDRRYQALWPRIAEWATPTLDGQSRRYLEELRADWTAADDFDTATAYARQLASLGAYPAVVSLFLPMFDRIVPGEYREGTEFLTPVVARSLVKVGRPADARALLDKVAAAMPTNNGGSDLNILAARMMLDANQLGWAATLSRADAFLARAKQLGSSINSSATLQVRAMRACALAGLGRAGEAQEDTAGVLIAEAVMPGPAMQLHLCHRDAAMGRALIVRRLADERTRDWAMRFVQPIKPDAFTPYEKLTEPVAEAIRSAPDVRAAVEKVGRILPQPVLESLPDSFDPFRSRPTAEPLDDSAI</sequence>
<gene>
    <name evidence="3" type="ORF">SAMN04488241_102368</name>
</gene>
<dbReference type="EMBL" id="FOXP01000002">
    <property type="protein sequence ID" value="SFP51084.1"/>
    <property type="molecule type" value="Genomic_DNA"/>
</dbReference>
<dbReference type="InterPro" id="IPR011990">
    <property type="entry name" value="TPR-like_helical_dom_sf"/>
</dbReference>
<keyword evidence="2" id="KW-0732">Signal</keyword>
<accession>A0A1I5QXR2</accession>
<evidence type="ECO:0008006" key="5">
    <source>
        <dbReference type="Google" id="ProtNLM"/>
    </source>
</evidence>
<evidence type="ECO:0000313" key="3">
    <source>
        <dbReference type="EMBL" id="SFP51084.1"/>
    </source>
</evidence>
<evidence type="ECO:0000256" key="2">
    <source>
        <dbReference type="SAM" id="SignalP"/>
    </source>
</evidence>
<organism evidence="3 4">
    <name type="scientific">Sphingomonas rubra</name>
    <dbReference type="NCBI Taxonomy" id="634430"/>
    <lineage>
        <taxon>Bacteria</taxon>
        <taxon>Pseudomonadati</taxon>
        <taxon>Pseudomonadota</taxon>
        <taxon>Alphaproteobacteria</taxon>
        <taxon>Sphingomonadales</taxon>
        <taxon>Sphingomonadaceae</taxon>
        <taxon>Sphingomonas</taxon>
    </lineage>
</organism>
<feature type="chain" id="PRO_5011504983" description="Tetratricopeptide repeat-containing protein" evidence="2">
    <location>
        <begin position="22"/>
        <end position="522"/>
    </location>
</feature>
<dbReference type="Proteomes" id="UP000199586">
    <property type="component" value="Unassembled WGS sequence"/>
</dbReference>
<protein>
    <recommendedName>
        <fullName evidence="5">Tetratricopeptide repeat-containing protein</fullName>
    </recommendedName>
</protein>
<feature type="region of interest" description="Disordered" evidence="1">
    <location>
        <begin position="503"/>
        <end position="522"/>
    </location>
</feature>
<reference evidence="3 4" key="1">
    <citation type="submission" date="2016-10" db="EMBL/GenBank/DDBJ databases">
        <authorList>
            <person name="de Groot N.N."/>
        </authorList>
    </citation>
    <scope>NUCLEOTIDE SEQUENCE [LARGE SCALE GENOMIC DNA]</scope>
    <source>
        <strain evidence="3 4">CGMCC 1.9113</strain>
    </source>
</reference>
<proteinExistence type="predicted"/>
<dbReference type="AlphaFoldDB" id="A0A1I5QXR2"/>
<name>A0A1I5QXR2_9SPHN</name>
<evidence type="ECO:0000256" key="1">
    <source>
        <dbReference type="SAM" id="MobiDB-lite"/>
    </source>
</evidence>